<proteinExistence type="predicted"/>
<dbReference type="EMBL" id="BPLR01004371">
    <property type="protein sequence ID" value="GIX94416.1"/>
    <property type="molecule type" value="Genomic_DNA"/>
</dbReference>
<name>A0AAV4PE41_CAEEX</name>
<evidence type="ECO:0000313" key="1">
    <source>
        <dbReference type="EMBL" id="GIX94416.1"/>
    </source>
</evidence>
<dbReference type="AlphaFoldDB" id="A0AAV4PE41"/>
<gene>
    <name evidence="1" type="ORF">CEXT_641821</name>
</gene>
<keyword evidence="2" id="KW-1185">Reference proteome</keyword>
<reference evidence="1 2" key="1">
    <citation type="submission" date="2021-06" db="EMBL/GenBank/DDBJ databases">
        <title>Caerostris extrusa draft genome.</title>
        <authorList>
            <person name="Kono N."/>
            <person name="Arakawa K."/>
        </authorList>
    </citation>
    <scope>NUCLEOTIDE SEQUENCE [LARGE SCALE GENOMIC DNA]</scope>
</reference>
<comment type="caution">
    <text evidence="1">The sequence shown here is derived from an EMBL/GenBank/DDBJ whole genome shotgun (WGS) entry which is preliminary data.</text>
</comment>
<protein>
    <submittedName>
        <fullName evidence="1">Uncharacterized protein</fullName>
    </submittedName>
</protein>
<dbReference type="Proteomes" id="UP001054945">
    <property type="component" value="Unassembled WGS sequence"/>
</dbReference>
<accession>A0AAV4PE41</accession>
<evidence type="ECO:0000313" key="2">
    <source>
        <dbReference type="Proteomes" id="UP001054945"/>
    </source>
</evidence>
<organism evidence="1 2">
    <name type="scientific">Caerostris extrusa</name>
    <name type="common">Bark spider</name>
    <name type="synonym">Caerostris bankana</name>
    <dbReference type="NCBI Taxonomy" id="172846"/>
    <lineage>
        <taxon>Eukaryota</taxon>
        <taxon>Metazoa</taxon>
        <taxon>Ecdysozoa</taxon>
        <taxon>Arthropoda</taxon>
        <taxon>Chelicerata</taxon>
        <taxon>Arachnida</taxon>
        <taxon>Araneae</taxon>
        <taxon>Araneomorphae</taxon>
        <taxon>Entelegynae</taxon>
        <taxon>Araneoidea</taxon>
        <taxon>Araneidae</taxon>
        <taxon>Caerostris</taxon>
    </lineage>
</organism>
<sequence length="191" mass="21559">MSEIIHSEETVDLEIILFSNVILLLDLRSFAFSSSERFATTIARKLLFPQYNEGIHIAVRGPARREGIHREGTIILKIILFSNAIFWPEIIRPSGIGEITIITVRELLCEQTAMSERIHREETVMNEGIHSEDTVMNVGIHSEDTVMNVGIHSEDTVMNVGIHSEETVMNVGIHSEETVMNVGIHSEERQL</sequence>